<dbReference type="STRING" id="283909.R7URY4"/>
<evidence type="ECO:0000313" key="6">
    <source>
        <dbReference type="Proteomes" id="UP000014760"/>
    </source>
</evidence>
<reference evidence="4 6" key="2">
    <citation type="journal article" date="2013" name="Nature">
        <title>Insights into bilaterian evolution from three spiralian genomes.</title>
        <authorList>
            <person name="Simakov O."/>
            <person name="Marletaz F."/>
            <person name="Cho S.J."/>
            <person name="Edsinger-Gonzales E."/>
            <person name="Havlak P."/>
            <person name="Hellsten U."/>
            <person name="Kuo D.H."/>
            <person name="Larsson T."/>
            <person name="Lv J."/>
            <person name="Arendt D."/>
            <person name="Savage R."/>
            <person name="Osoegawa K."/>
            <person name="de Jong P."/>
            <person name="Grimwood J."/>
            <person name="Chapman J.A."/>
            <person name="Shapiro H."/>
            <person name="Aerts A."/>
            <person name="Otillar R.P."/>
            <person name="Terry A.Y."/>
            <person name="Boore J.L."/>
            <person name="Grigoriev I.V."/>
            <person name="Lindberg D.R."/>
            <person name="Seaver E.C."/>
            <person name="Weisblat D.A."/>
            <person name="Putnam N.H."/>
            <person name="Rokhsar D.S."/>
        </authorList>
    </citation>
    <scope>NUCLEOTIDE SEQUENCE</scope>
    <source>
        <strain evidence="4 6">I ESC-2004</strain>
    </source>
</reference>
<dbReference type="OrthoDB" id="2325716at2759"/>
<keyword evidence="1" id="KW-0853">WD repeat</keyword>
<dbReference type="Pfam" id="PF25469">
    <property type="entry name" value="WHD_NWD1"/>
    <property type="match status" value="1"/>
</dbReference>
<evidence type="ECO:0000313" key="5">
    <source>
        <dbReference type="EnsemblMetazoa" id="CapteP127278"/>
    </source>
</evidence>
<keyword evidence="2" id="KW-0677">Repeat</keyword>
<dbReference type="PANTHER" id="PTHR19871:SF14">
    <property type="entry name" value="DUF4062 DOMAIN-CONTAINING PROTEIN"/>
    <property type="match status" value="1"/>
</dbReference>
<dbReference type="EMBL" id="AMQN01001036">
    <property type="status" value="NOT_ANNOTATED_CDS"/>
    <property type="molecule type" value="Genomic_DNA"/>
</dbReference>
<evidence type="ECO:0000259" key="3">
    <source>
        <dbReference type="Pfam" id="PF25469"/>
    </source>
</evidence>
<feature type="non-terminal residue" evidence="4">
    <location>
        <position position="226"/>
    </location>
</feature>
<evidence type="ECO:0000256" key="2">
    <source>
        <dbReference type="ARBA" id="ARBA00022737"/>
    </source>
</evidence>
<dbReference type="EMBL" id="KB298688">
    <property type="protein sequence ID" value="ELU08908.1"/>
    <property type="molecule type" value="Genomic_DNA"/>
</dbReference>
<reference evidence="6" key="1">
    <citation type="submission" date="2012-12" db="EMBL/GenBank/DDBJ databases">
        <authorList>
            <person name="Hellsten U."/>
            <person name="Grimwood J."/>
            <person name="Chapman J.A."/>
            <person name="Shapiro H."/>
            <person name="Aerts A."/>
            <person name="Otillar R.P."/>
            <person name="Terry A.Y."/>
            <person name="Boore J.L."/>
            <person name="Simakov O."/>
            <person name="Marletaz F."/>
            <person name="Cho S.-J."/>
            <person name="Edsinger-Gonzales E."/>
            <person name="Havlak P."/>
            <person name="Kuo D.-H."/>
            <person name="Larsson T."/>
            <person name="Lv J."/>
            <person name="Arendt D."/>
            <person name="Savage R."/>
            <person name="Osoegawa K."/>
            <person name="de Jong P."/>
            <person name="Lindberg D.R."/>
            <person name="Seaver E.C."/>
            <person name="Weisblat D.A."/>
            <person name="Putnam N.H."/>
            <person name="Grigoriev I.V."/>
            <person name="Rokhsar D.S."/>
        </authorList>
    </citation>
    <scope>NUCLEOTIDE SEQUENCE</scope>
    <source>
        <strain evidence="6">I ESC-2004</strain>
    </source>
</reference>
<feature type="domain" description="NWD1/2-like winged helix-turn-helix" evidence="3">
    <location>
        <begin position="79"/>
        <end position="192"/>
    </location>
</feature>
<proteinExistence type="predicted"/>
<dbReference type="EnsemblMetazoa" id="CapteT127278">
    <property type="protein sequence ID" value="CapteP127278"/>
    <property type="gene ID" value="CapteG127278"/>
</dbReference>
<dbReference type="AlphaFoldDB" id="R7URY4"/>
<dbReference type="PANTHER" id="PTHR19871">
    <property type="entry name" value="BETA TRANSDUCIN-RELATED PROTEIN"/>
    <property type="match status" value="1"/>
</dbReference>
<sequence>MRTRYEESEFIQVKPLGQEVGLSVIMKWLQLHKRAITSPQTELVKTALEHCSLPLYARIICDQIHRWKSFDLPDKLLIESTIQGAINKHFEMMEIKLGKHIVKHSLSYLTSVRYGISEVEMEHVLSLDDVLLNEVYEYWKPPIRRIPPLLWSRVRSEISNYIVERSADDLQVLHWYHRQFIETARQRYLTPDENFTVHIHKTLSDFFSGVWGGGKLKPFQYTAAQK</sequence>
<dbReference type="InterPro" id="IPR057588">
    <property type="entry name" value="NWD1/2-like_WH"/>
</dbReference>
<dbReference type="HOGENOM" id="CLU_104033_0_0_1"/>
<dbReference type="OMA" id="WTRIRSE"/>
<reference evidence="5" key="3">
    <citation type="submission" date="2015-06" db="UniProtKB">
        <authorList>
            <consortium name="EnsemblMetazoa"/>
        </authorList>
    </citation>
    <scope>IDENTIFICATION</scope>
</reference>
<dbReference type="Proteomes" id="UP000014760">
    <property type="component" value="Unassembled WGS sequence"/>
</dbReference>
<dbReference type="InterPro" id="IPR052752">
    <property type="entry name" value="NACHT-WD_repeat"/>
</dbReference>
<organism evidence="4">
    <name type="scientific">Capitella teleta</name>
    <name type="common">Polychaete worm</name>
    <dbReference type="NCBI Taxonomy" id="283909"/>
    <lineage>
        <taxon>Eukaryota</taxon>
        <taxon>Metazoa</taxon>
        <taxon>Spiralia</taxon>
        <taxon>Lophotrochozoa</taxon>
        <taxon>Annelida</taxon>
        <taxon>Polychaeta</taxon>
        <taxon>Sedentaria</taxon>
        <taxon>Scolecida</taxon>
        <taxon>Capitellidae</taxon>
        <taxon>Capitella</taxon>
    </lineage>
</organism>
<keyword evidence="6" id="KW-1185">Reference proteome</keyword>
<gene>
    <name evidence="4" type="ORF">CAPTEDRAFT_127278</name>
</gene>
<name>R7URY4_CAPTE</name>
<evidence type="ECO:0000256" key="1">
    <source>
        <dbReference type="ARBA" id="ARBA00022574"/>
    </source>
</evidence>
<protein>
    <recommendedName>
        <fullName evidence="3">NWD1/2-like winged helix-turn-helix domain-containing protein</fullName>
    </recommendedName>
</protein>
<evidence type="ECO:0000313" key="4">
    <source>
        <dbReference type="EMBL" id="ELU08908.1"/>
    </source>
</evidence>
<accession>R7URY4</accession>